<feature type="compositionally biased region" description="Basic and acidic residues" evidence="5">
    <location>
        <begin position="394"/>
        <end position="404"/>
    </location>
</feature>
<dbReference type="SMART" id="SM00382">
    <property type="entry name" value="AAA"/>
    <property type="match status" value="1"/>
</dbReference>
<keyword evidence="8" id="KW-1185">Reference proteome</keyword>
<keyword evidence="4" id="KW-0238">DNA-binding</keyword>
<dbReference type="CDD" id="cd01127">
    <property type="entry name" value="TrwB_TraG_TraD_VirD4"/>
    <property type="match status" value="1"/>
</dbReference>
<dbReference type="AlphaFoldDB" id="A0A2K8NS03"/>
<keyword evidence="2" id="KW-0547">Nucleotide-binding</keyword>
<evidence type="ECO:0000256" key="5">
    <source>
        <dbReference type="SAM" id="MobiDB-lite"/>
    </source>
</evidence>
<dbReference type="RefSeq" id="WP_166666721.1">
    <property type="nucleotide sequence ID" value="NZ_CP024962.1"/>
</dbReference>
<evidence type="ECO:0000256" key="4">
    <source>
        <dbReference type="ARBA" id="ARBA00023125"/>
    </source>
</evidence>
<feature type="region of interest" description="Disordered" evidence="5">
    <location>
        <begin position="336"/>
        <end position="368"/>
    </location>
</feature>
<dbReference type="KEGG" id="efr:EFREU_v1c05360"/>
<keyword evidence="6" id="KW-0812">Transmembrane</keyword>
<evidence type="ECO:0000256" key="2">
    <source>
        <dbReference type="ARBA" id="ARBA00022741"/>
    </source>
</evidence>
<dbReference type="Gene3D" id="3.40.50.300">
    <property type="entry name" value="P-loop containing nucleotide triphosphate hydrolases"/>
    <property type="match status" value="1"/>
</dbReference>
<dbReference type="PANTHER" id="PTHR22683:SF41">
    <property type="entry name" value="DNA TRANSLOCASE FTSK"/>
    <property type="match status" value="1"/>
</dbReference>
<dbReference type="Gene3D" id="3.30.980.40">
    <property type="match status" value="1"/>
</dbReference>
<protein>
    <submittedName>
        <fullName evidence="7">DNA translocase</fullName>
    </submittedName>
</protein>
<keyword evidence="6" id="KW-1133">Transmembrane helix</keyword>
<gene>
    <name evidence="7" type="primary">ftsK</name>
    <name evidence="7" type="ORF">EFREU_v1c05360</name>
</gene>
<evidence type="ECO:0000256" key="1">
    <source>
        <dbReference type="ARBA" id="ARBA00006474"/>
    </source>
</evidence>
<dbReference type="InterPro" id="IPR041027">
    <property type="entry name" value="FtsK_alpha"/>
</dbReference>
<name>A0A2K8NS03_9MOLU</name>
<evidence type="ECO:0000313" key="8">
    <source>
        <dbReference type="Proteomes" id="UP000232222"/>
    </source>
</evidence>
<feature type="transmembrane region" description="Helical" evidence="6">
    <location>
        <begin position="43"/>
        <end position="61"/>
    </location>
</feature>
<keyword evidence="6" id="KW-0472">Membrane</keyword>
<feature type="transmembrane region" description="Helical" evidence="6">
    <location>
        <begin position="216"/>
        <end position="239"/>
    </location>
</feature>
<dbReference type="InterPro" id="IPR003593">
    <property type="entry name" value="AAA+_ATPase"/>
</dbReference>
<dbReference type="Proteomes" id="UP000232222">
    <property type="component" value="Chromosome"/>
</dbReference>
<dbReference type="PROSITE" id="PS50901">
    <property type="entry name" value="FTSK"/>
    <property type="match status" value="1"/>
</dbReference>
<sequence>MSKKSLFTTDTFEGNQIYAPHDFNEERTMVFTTLKKQHQKDSIGWLIAGLLLFFFTMLSAGRLTIVGQFFDDAIFNLIFGWFKFPVYLLLLGVDLAIYFGVRFKFKKRFLAMIACSSALLCWGISLILFTYIYDQGIMFHDTTIKGLWSKTFFPDSFKIYWFNWLDNSIFGAQYAETDKMDFLICARGYVTLYAGGGLLGTFIASSTAYLSIPGAFAVFAIVTFLLMVWVLTGDVFYLFKPKHKRRGKALRILSLKAKNNPNKLKKKVKTPKPNQISVESTAHHNQAVDQAIVDSDLTIKMPSYQFNTHDEIADLQKVAQEAQVFNSLTDDIATLDKSTPATDKSRSFPIFEPRRLRPEAQKTSPKTFPHFEKLTKEWQNQMQEPLEEKMLHESQELKKNEKPSKQNHQAAASPLIYQSRRALTSKENDFTKVSLSSEIPFSKMHAKQESTQPIKPIIDKEDLTNFDGLSSEEAILNPMPIHGQYGDLDPLKAREIFSEETKITPFGFGHGHGHQGVSSDQSEVERKEEPNIFFNQDDEVDFLKTLYATVNEETIDVSDLLKEAEHEINFKSNRYTLPSQDLLQEIGNQVANQQKNDLMARENATKIDQVFEQFGVKAKVVKWMIGPSVTKFEIQAGVGTKVSAFTALENDLKLALASTLIRLETPIPGKNLIGLEIPNQALTKVSLKEIITTIPPTKTHHKLLFVLGKKVSGDPLTANLESMPHLLIAGSTGSGKSMMINSLIISLLMRTAPDEVRFLMIDPKRVELAIYSQIPHILTPVINRPKEAAYALQELVEVMEERYDKFAKVGARNIESYNRKLKPDQKKLPFIVVIIDELADLMAGDERKVVEEAIMRLAQMARAAGIHLVLATQRPSVDVLTGTIKTNVPTRIAFSVSSSIDSRTIIDFSGAEKLIGRGDMLFVYPGSKEMIRAQGAYLTDNEIEDVVAAVCQQGEPQYDIRYIPGPETEWKNNS</sequence>
<evidence type="ECO:0000256" key="6">
    <source>
        <dbReference type="SAM" id="Phobius"/>
    </source>
</evidence>
<comment type="similarity">
    <text evidence="1">Belongs to the FtsK/SpoIIIE/SftA family.</text>
</comment>
<dbReference type="SUPFAM" id="SSF52540">
    <property type="entry name" value="P-loop containing nucleoside triphosphate hydrolases"/>
    <property type="match status" value="1"/>
</dbReference>
<reference evidence="7 8" key="1">
    <citation type="submission" date="2017-11" db="EMBL/GenBank/DDBJ databases">
        <title>Genome sequence of Entomoplasma freundtii BARC 318 (ATCC 51999).</title>
        <authorList>
            <person name="Lo W.-S."/>
            <person name="Gasparich G.E."/>
            <person name="Kuo C.-H."/>
        </authorList>
    </citation>
    <scope>NUCLEOTIDE SEQUENCE [LARGE SCALE GENOMIC DNA]</scope>
    <source>
        <strain evidence="7 8">BARC 318</strain>
    </source>
</reference>
<feature type="transmembrane region" description="Helical" evidence="6">
    <location>
        <begin position="189"/>
        <end position="210"/>
    </location>
</feature>
<evidence type="ECO:0000256" key="3">
    <source>
        <dbReference type="ARBA" id="ARBA00022840"/>
    </source>
</evidence>
<feature type="transmembrane region" description="Helical" evidence="6">
    <location>
        <begin position="109"/>
        <end position="133"/>
    </location>
</feature>
<dbReference type="InterPro" id="IPR027417">
    <property type="entry name" value="P-loop_NTPase"/>
</dbReference>
<feature type="transmembrane region" description="Helical" evidence="6">
    <location>
        <begin position="73"/>
        <end position="97"/>
    </location>
</feature>
<dbReference type="GO" id="GO:0003677">
    <property type="term" value="F:DNA binding"/>
    <property type="evidence" value="ECO:0007669"/>
    <property type="project" value="UniProtKB-KW"/>
</dbReference>
<dbReference type="GO" id="GO:0005524">
    <property type="term" value="F:ATP binding"/>
    <property type="evidence" value="ECO:0007669"/>
    <property type="project" value="UniProtKB-UniRule"/>
</dbReference>
<keyword evidence="3" id="KW-0067">ATP-binding</keyword>
<dbReference type="PANTHER" id="PTHR22683">
    <property type="entry name" value="SPORULATION PROTEIN RELATED"/>
    <property type="match status" value="1"/>
</dbReference>
<dbReference type="Pfam" id="PF01580">
    <property type="entry name" value="FtsK_SpoIIIE"/>
    <property type="match status" value="1"/>
</dbReference>
<dbReference type="InterPro" id="IPR002543">
    <property type="entry name" value="FtsK_dom"/>
</dbReference>
<evidence type="ECO:0000313" key="7">
    <source>
        <dbReference type="EMBL" id="ATZ16557.1"/>
    </source>
</evidence>
<accession>A0A2K8NS03</accession>
<proteinExistence type="inferred from homology"/>
<dbReference type="EMBL" id="CP024962">
    <property type="protein sequence ID" value="ATZ16557.1"/>
    <property type="molecule type" value="Genomic_DNA"/>
</dbReference>
<dbReference type="Pfam" id="PF17854">
    <property type="entry name" value="FtsK_alpha"/>
    <property type="match status" value="1"/>
</dbReference>
<dbReference type="InterPro" id="IPR050206">
    <property type="entry name" value="FtsK/SpoIIIE/SftA"/>
</dbReference>
<feature type="region of interest" description="Disordered" evidence="5">
    <location>
        <begin position="394"/>
        <end position="414"/>
    </location>
</feature>
<organism evidence="7 8">
    <name type="scientific">Entomoplasma freundtii</name>
    <dbReference type="NCBI Taxonomy" id="74700"/>
    <lineage>
        <taxon>Bacteria</taxon>
        <taxon>Bacillati</taxon>
        <taxon>Mycoplasmatota</taxon>
        <taxon>Mollicutes</taxon>
        <taxon>Entomoplasmatales</taxon>
        <taxon>Entomoplasmataceae</taxon>
        <taxon>Entomoplasma</taxon>
    </lineage>
</organism>